<name>A0AAV7SPC5_PLEWA</name>
<evidence type="ECO:0000256" key="1">
    <source>
        <dbReference type="SAM" id="MobiDB-lite"/>
    </source>
</evidence>
<dbReference type="EMBL" id="JANPWB010000008">
    <property type="protein sequence ID" value="KAJ1165935.1"/>
    <property type="molecule type" value="Genomic_DNA"/>
</dbReference>
<evidence type="ECO:0000313" key="3">
    <source>
        <dbReference type="Proteomes" id="UP001066276"/>
    </source>
</evidence>
<proteinExistence type="predicted"/>
<dbReference type="Proteomes" id="UP001066276">
    <property type="component" value="Chromosome 4_2"/>
</dbReference>
<dbReference type="AlphaFoldDB" id="A0AAV7SPC5"/>
<keyword evidence="3" id="KW-1185">Reference proteome</keyword>
<feature type="region of interest" description="Disordered" evidence="1">
    <location>
        <begin position="1"/>
        <end position="37"/>
    </location>
</feature>
<accession>A0AAV7SPC5</accession>
<protein>
    <submittedName>
        <fullName evidence="2">Uncharacterized protein</fullName>
    </submittedName>
</protein>
<organism evidence="2 3">
    <name type="scientific">Pleurodeles waltl</name>
    <name type="common">Iberian ribbed newt</name>
    <dbReference type="NCBI Taxonomy" id="8319"/>
    <lineage>
        <taxon>Eukaryota</taxon>
        <taxon>Metazoa</taxon>
        <taxon>Chordata</taxon>
        <taxon>Craniata</taxon>
        <taxon>Vertebrata</taxon>
        <taxon>Euteleostomi</taxon>
        <taxon>Amphibia</taxon>
        <taxon>Batrachia</taxon>
        <taxon>Caudata</taxon>
        <taxon>Salamandroidea</taxon>
        <taxon>Salamandridae</taxon>
        <taxon>Pleurodelinae</taxon>
        <taxon>Pleurodeles</taxon>
    </lineage>
</organism>
<reference evidence="2" key="1">
    <citation type="journal article" date="2022" name="bioRxiv">
        <title>Sequencing and chromosome-scale assembly of the giantPleurodeles waltlgenome.</title>
        <authorList>
            <person name="Brown T."/>
            <person name="Elewa A."/>
            <person name="Iarovenko S."/>
            <person name="Subramanian E."/>
            <person name="Araus A.J."/>
            <person name="Petzold A."/>
            <person name="Susuki M."/>
            <person name="Suzuki K.-i.T."/>
            <person name="Hayashi T."/>
            <person name="Toyoda A."/>
            <person name="Oliveira C."/>
            <person name="Osipova E."/>
            <person name="Leigh N.D."/>
            <person name="Simon A."/>
            <person name="Yun M.H."/>
        </authorList>
    </citation>
    <scope>NUCLEOTIDE SEQUENCE</scope>
    <source>
        <strain evidence="2">20211129_DDA</strain>
        <tissue evidence="2">Liver</tissue>
    </source>
</reference>
<gene>
    <name evidence="2" type="ORF">NDU88_006352</name>
</gene>
<comment type="caution">
    <text evidence="2">The sequence shown here is derived from an EMBL/GenBank/DDBJ whole genome shotgun (WGS) entry which is preliminary data.</text>
</comment>
<sequence length="125" mass="14452">MESWMRNGEDVGPEKEDEEELKEANDEHEGVTASETGWKADRGAWLEKLRSLCNRDTGVKREGEAGELLRVEKGIQVVPSSLIKRDERKEKINTPIPKRMLARKSYKDSFQTLKEHIDMKENNHC</sequence>
<evidence type="ECO:0000313" key="2">
    <source>
        <dbReference type="EMBL" id="KAJ1165935.1"/>
    </source>
</evidence>